<reference evidence="5 6" key="1">
    <citation type="submission" date="2013-08" db="EMBL/GenBank/DDBJ databases">
        <title>The genome sequence of Skermanella stibiiresistens.</title>
        <authorList>
            <person name="Zhu W."/>
            <person name="Wang G."/>
        </authorList>
    </citation>
    <scope>NUCLEOTIDE SEQUENCE [LARGE SCALE GENOMIC DNA]</scope>
    <source>
        <strain evidence="5 6">SB22</strain>
    </source>
</reference>
<evidence type="ECO:0000313" key="6">
    <source>
        <dbReference type="Proteomes" id="UP000019486"/>
    </source>
</evidence>
<dbReference type="Pfam" id="PF23562">
    <property type="entry name" value="AMP-binding_C_3"/>
    <property type="match status" value="1"/>
</dbReference>
<dbReference type="Pfam" id="PF00501">
    <property type="entry name" value="AMP-binding"/>
    <property type="match status" value="1"/>
</dbReference>
<evidence type="ECO:0000256" key="1">
    <source>
        <dbReference type="ARBA" id="ARBA00022598"/>
    </source>
</evidence>
<dbReference type="EMBL" id="AVFL01000026">
    <property type="protein sequence ID" value="EWY37407.1"/>
    <property type="molecule type" value="Genomic_DNA"/>
</dbReference>
<feature type="domain" description="AMP-dependent synthetase/ligase" evidence="4">
    <location>
        <begin position="29"/>
        <end position="439"/>
    </location>
</feature>
<keyword evidence="2" id="KW-0276">Fatty acid metabolism</keyword>
<dbReference type="GO" id="GO:0004467">
    <property type="term" value="F:long-chain fatty acid-CoA ligase activity"/>
    <property type="evidence" value="ECO:0007669"/>
    <property type="project" value="TreeGrafter"/>
</dbReference>
<gene>
    <name evidence="5" type="ORF">N825_17510</name>
</gene>
<organism evidence="5 6">
    <name type="scientific">Skermanella stibiiresistens SB22</name>
    <dbReference type="NCBI Taxonomy" id="1385369"/>
    <lineage>
        <taxon>Bacteria</taxon>
        <taxon>Pseudomonadati</taxon>
        <taxon>Pseudomonadota</taxon>
        <taxon>Alphaproteobacteria</taxon>
        <taxon>Rhodospirillales</taxon>
        <taxon>Azospirillaceae</taxon>
        <taxon>Skermanella</taxon>
    </lineage>
</organism>
<sequence>MAAGIVDGTSNQSPDLSRFDTFPKLLALNARNHPDEVALRVKDLGIWHSLTWSGYLARVKAFALGLRRYGIGRGDVVGLIGDNRPDWVCGEIAAHALGAMSLGMYRDALDDEVAYLINHANAKAVFAEDEEQVDKLLGLGERVASVRLIVYSDPRGMRKHDDPRLISVTELIHHGDAMALEFPALWDELVASGRGEDVAVLCTTSGTTANPKLAMLPAGRVIRHCASYLRVDAKGPRDEYVSVLPLPWIMEQVYVLGKALLSRMTVNFVEEPETMMNDFREIGPTFVLFAPRVWEQIAADVRARIMDASPLKRRLYELGMRLGLEALDKGKRSWLADLLLFRALRDRLGFSRLRSAATGGAALGPDTFRFFMAMGVPLRQLYGQTETLGAYTIHTADEVDFDTVGKPFDAGVEVRIDNPDHNGVGEIVTRHPNMFVGYFGGEAAGSADLTDGWMRTGDAGYFDKRGHLVVIDRIKDIATTSRGDRFSPQYIENKLKFSPYVAEAVILGDQREHLAAMICIRFPIVSKFAEKNRISFTTYTDLASRPEVYELLKREVETVNKTLPEAQRIRKFLLLYKELDADDGELTRTRKVRRGVVAEKYGTIIDALYSDRSSIDVDTTIAFQDGTKQRIRTVLTVVDLAPGNTAPASPKRAA</sequence>
<dbReference type="InterPro" id="IPR042099">
    <property type="entry name" value="ANL_N_sf"/>
</dbReference>
<accession>W9GY85</accession>
<dbReference type="RefSeq" id="WP_037458820.1">
    <property type="nucleotide sequence ID" value="NZ_AVFL01000026.1"/>
</dbReference>
<keyword evidence="1" id="KW-0436">Ligase</keyword>
<evidence type="ECO:0000256" key="3">
    <source>
        <dbReference type="ARBA" id="ARBA00023098"/>
    </source>
</evidence>
<dbReference type="Proteomes" id="UP000019486">
    <property type="component" value="Unassembled WGS sequence"/>
</dbReference>
<dbReference type="PANTHER" id="PTHR43272:SF32">
    <property type="entry name" value="AMP-DEPENDENT SYNTHETASE_LIGASE DOMAIN-CONTAINING PROTEIN"/>
    <property type="match status" value="1"/>
</dbReference>
<dbReference type="OrthoDB" id="9803968at2"/>
<protein>
    <submittedName>
        <fullName evidence="5">AMP-dependent synthetase</fullName>
    </submittedName>
</protein>
<dbReference type="InterPro" id="IPR000873">
    <property type="entry name" value="AMP-dep_synth/lig_dom"/>
</dbReference>
<comment type="caution">
    <text evidence="5">The sequence shown here is derived from an EMBL/GenBank/DDBJ whole genome shotgun (WGS) entry which is preliminary data.</text>
</comment>
<dbReference type="STRING" id="1385369.N825_17510"/>
<dbReference type="CDD" id="cd17641">
    <property type="entry name" value="LC_FACS_bac1"/>
    <property type="match status" value="1"/>
</dbReference>
<evidence type="ECO:0000256" key="2">
    <source>
        <dbReference type="ARBA" id="ARBA00022832"/>
    </source>
</evidence>
<evidence type="ECO:0000259" key="4">
    <source>
        <dbReference type="Pfam" id="PF00501"/>
    </source>
</evidence>
<dbReference type="GO" id="GO:0016020">
    <property type="term" value="C:membrane"/>
    <property type="evidence" value="ECO:0007669"/>
    <property type="project" value="TreeGrafter"/>
</dbReference>
<dbReference type="AlphaFoldDB" id="W9GY85"/>
<dbReference type="PATRIC" id="fig|1385369.3.peg.5477"/>
<dbReference type="Gene3D" id="3.40.50.12780">
    <property type="entry name" value="N-terminal domain of ligase-like"/>
    <property type="match status" value="1"/>
</dbReference>
<keyword evidence="6" id="KW-1185">Reference proteome</keyword>
<name>W9GY85_9PROT</name>
<keyword evidence="3" id="KW-0443">Lipid metabolism</keyword>
<dbReference type="PANTHER" id="PTHR43272">
    <property type="entry name" value="LONG-CHAIN-FATTY-ACID--COA LIGASE"/>
    <property type="match status" value="1"/>
</dbReference>
<proteinExistence type="predicted"/>
<dbReference type="SUPFAM" id="SSF56801">
    <property type="entry name" value="Acetyl-CoA synthetase-like"/>
    <property type="match status" value="1"/>
</dbReference>
<evidence type="ECO:0000313" key="5">
    <source>
        <dbReference type="EMBL" id="EWY37407.1"/>
    </source>
</evidence>